<dbReference type="InterPro" id="IPR023214">
    <property type="entry name" value="HAD_sf"/>
</dbReference>
<evidence type="ECO:0000313" key="2">
    <source>
        <dbReference type="EMBL" id="PLT45897.1"/>
    </source>
</evidence>
<dbReference type="InterPro" id="IPR051540">
    <property type="entry name" value="S-2-haloacid_dehalogenase"/>
</dbReference>
<comment type="caution">
    <text evidence="2">The sequence shown here is derived from an EMBL/GenBank/DDBJ whole genome shotgun (WGS) entry which is preliminary data.</text>
</comment>
<evidence type="ECO:0000313" key="3">
    <source>
        <dbReference type="Proteomes" id="UP000234789"/>
    </source>
</evidence>
<dbReference type="EMBL" id="NFEZ01000004">
    <property type="protein sequence ID" value="PLT45897.1"/>
    <property type="molecule type" value="Genomic_DNA"/>
</dbReference>
<reference evidence="2 3" key="1">
    <citation type="submission" date="2017-05" db="EMBL/GenBank/DDBJ databases">
        <title>Functional genome analysis of Paenibacillus pasadenensis strain R16: insights on endophytic life style and antifungal activity.</title>
        <authorList>
            <person name="Passera A."/>
            <person name="Marcolungo L."/>
            <person name="Casati P."/>
            <person name="Brasca M."/>
            <person name="Quaglino F."/>
            <person name="Delledonne M."/>
        </authorList>
    </citation>
    <scope>NUCLEOTIDE SEQUENCE [LARGE SCALE GENOMIC DNA]</scope>
    <source>
        <strain evidence="2 3">R16</strain>
    </source>
</reference>
<dbReference type="InterPro" id="IPR036412">
    <property type="entry name" value="HAD-like_sf"/>
</dbReference>
<keyword evidence="1 2" id="KW-0378">Hydrolase</keyword>
<accession>A0A2N5N6B2</accession>
<dbReference type="Gene3D" id="3.40.50.1000">
    <property type="entry name" value="HAD superfamily/HAD-like"/>
    <property type="match status" value="1"/>
</dbReference>
<proteinExistence type="predicted"/>
<evidence type="ECO:0000256" key="1">
    <source>
        <dbReference type="ARBA" id="ARBA00022801"/>
    </source>
</evidence>
<dbReference type="Gene3D" id="1.10.150.240">
    <property type="entry name" value="Putative phosphatase, domain 2"/>
    <property type="match status" value="1"/>
</dbReference>
<dbReference type="PANTHER" id="PTHR43316">
    <property type="entry name" value="HYDROLASE, HALOACID DELAHOGENASE-RELATED"/>
    <property type="match status" value="1"/>
</dbReference>
<protein>
    <submittedName>
        <fullName evidence="2">Hydrolase, haloacid delahogenase-like family</fullName>
    </submittedName>
</protein>
<dbReference type="PANTHER" id="PTHR43316:SF8">
    <property type="entry name" value="HAD FAMILY HYDROLASE"/>
    <property type="match status" value="1"/>
</dbReference>
<gene>
    <name evidence="2" type="ORF">B8V81_4328</name>
</gene>
<name>A0A2N5N6B2_9BACL</name>
<dbReference type="OrthoDB" id="6101375at2"/>
<dbReference type="Proteomes" id="UP000234789">
    <property type="component" value="Unassembled WGS sequence"/>
</dbReference>
<sequence>MAKPTPQTILFDLDDTLIHCNKYFNLVIDQFVDAMLTWFHAYPELTEAVIRRKQQEIDIAGVHAIGFKSDHFPQSFLDTYIDLSRLTGREEGSDEIDLLWSMGQSVYEQEAEPYPDMESTLEELAEAGHRLHLYTGGEPLIQQRKVDRLGLQRYFGDRIYIRQHKNTAALEDILRSGGFDRSQTWMVGNSIRTDVVPALSTGIHAIHVEPFTEWEYNIVTIDVEPQGAFLQLKHLRDVPQGIASYRGRIS</sequence>
<keyword evidence="3" id="KW-1185">Reference proteome</keyword>
<dbReference type="GO" id="GO:0016787">
    <property type="term" value="F:hydrolase activity"/>
    <property type="evidence" value="ECO:0007669"/>
    <property type="project" value="UniProtKB-KW"/>
</dbReference>
<dbReference type="AlphaFoldDB" id="A0A2N5N6B2"/>
<dbReference type="InterPro" id="IPR023198">
    <property type="entry name" value="PGP-like_dom2"/>
</dbReference>
<organism evidence="2 3">
    <name type="scientific">Paenibacillus pasadenensis</name>
    <dbReference type="NCBI Taxonomy" id="217090"/>
    <lineage>
        <taxon>Bacteria</taxon>
        <taxon>Bacillati</taxon>
        <taxon>Bacillota</taxon>
        <taxon>Bacilli</taxon>
        <taxon>Bacillales</taxon>
        <taxon>Paenibacillaceae</taxon>
        <taxon>Paenibacillus</taxon>
    </lineage>
</organism>
<dbReference type="SFLD" id="SFLDS00003">
    <property type="entry name" value="Haloacid_Dehalogenase"/>
    <property type="match status" value="1"/>
</dbReference>
<dbReference type="Pfam" id="PF00702">
    <property type="entry name" value="Hydrolase"/>
    <property type="match status" value="1"/>
</dbReference>
<dbReference type="SFLD" id="SFLDG01129">
    <property type="entry name" value="C1.5:_HAD__Beta-PGM__Phosphata"/>
    <property type="match status" value="1"/>
</dbReference>
<dbReference type="SUPFAM" id="SSF56784">
    <property type="entry name" value="HAD-like"/>
    <property type="match status" value="1"/>
</dbReference>
<dbReference type="RefSeq" id="WP_028597700.1">
    <property type="nucleotide sequence ID" value="NZ_BIMM01000004.1"/>
</dbReference>